<dbReference type="RefSeq" id="WP_232867283.1">
    <property type="nucleotide sequence ID" value="NZ_CP128540.1"/>
</dbReference>
<dbReference type="Proteomes" id="UP001165439">
    <property type="component" value="Unassembled WGS sequence"/>
</dbReference>
<reference evidence="1" key="1">
    <citation type="submission" date="2023-06" db="EMBL/GenBank/DDBJ databases">
        <title>MBL-encoding genomic islands in Pseudomonas spp. in Poland.</title>
        <authorList>
            <person name="Urbanowicz P."/>
            <person name="Izdebski R."/>
            <person name="Biedrzycka M."/>
            <person name="Gniadkowski M."/>
        </authorList>
    </citation>
    <scope>NUCLEOTIDE SEQUENCE</scope>
    <source>
        <strain evidence="1">NMI5768_13</strain>
    </source>
</reference>
<name>A0AAW7HFF7_9PSED</name>
<organism evidence="1 2">
    <name type="scientific">Pseudomonas alloputida</name>
    <dbReference type="NCBI Taxonomy" id="1940621"/>
    <lineage>
        <taxon>Bacteria</taxon>
        <taxon>Pseudomonadati</taxon>
        <taxon>Pseudomonadota</taxon>
        <taxon>Gammaproteobacteria</taxon>
        <taxon>Pseudomonadales</taxon>
        <taxon>Pseudomonadaceae</taxon>
        <taxon>Pseudomonas</taxon>
    </lineage>
</organism>
<dbReference type="AlphaFoldDB" id="A0AAW7HFF7"/>
<evidence type="ECO:0000313" key="2">
    <source>
        <dbReference type="Proteomes" id="UP001165439"/>
    </source>
</evidence>
<accession>A0AAW7HFF7</accession>
<dbReference type="GeneID" id="83681769"/>
<evidence type="ECO:0000313" key="1">
    <source>
        <dbReference type="EMBL" id="MDM3952424.1"/>
    </source>
</evidence>
<dbReference type="InterPro" id="IPR025153">
    <property type="entry name" value="Ead_Ea22"/>
</dbReference>
<sequence length="229" mass="25314">MSVDKAQLKALAQRATPGQWVTEGEHINEHGHLLYAYVAHENSGMIAEAFANCRVKTDEECRANAAFIAGANPANVLALLAEIEELQARIHLAGVAGEMAVNEAVGRAATEFLAAIVKQDQLKAESEKHRCAAQDALAGQMFLRNDRDLLKVELEALRKKSAGKVMVDLDLFESLRDSALVEADQHRQSMAGYRPERQQLLDQIVEQCDRLLADATGRRDNQNLTRQEE</sequence>
<dbReference type="Pfam" id="PF13935">
    <property type="entry name" value="Ead_Ea22"/>
    <property type="match status" value="1"/>
</dbReference>
<dbReference type="EMBL" id="JAJSRF020000001">
    <property type="protein sequence ID" value="MDM3952424.1"/>
    <property type="molecule type" value="Genomic_DNA"/>
</dbReference>
<comment type="caution">
    <text evidence="1">The sequence shown here is derived from an EMBL/GenBank/DDBJ whole genome shotgun (WGS) entry which is preliminary data.</text>
</comment>
<gene>
    <name evidence="1" type="ORF">LU674_008720</name>
</gene>
<proteinExistence type="predicted"/>
<protein>
    <submittedName>
        <fullName evidence="1">Ead/Ea22-like family protein</fullName>
    </submittedName>
</protein>